<feature type="binding site" evidence="7">
    <location>
        <position position="248"/>
    </location>
    <ligand>
        <name>Zn(2+)</name>
        <dbReference type="ChEBI" id="CHEBI:29105"/>
    </ligand>
</feature>
<dbReference type="InterPro" id="IPR021120">
    <property type="entry name" value="KduI/IolB_isomerase"/>
</dbReference>
<comment type="caution">
    <text evidence="8">The sequence shown here is derived from an EMBL/GenBank/DDBJ whole genome shotgun (WGS) entry which is preliminary data.</text>
</comment>
<comment type="pathway">
    <text evidence="2 7">Glycan metabolism; pectin degradation; 2-dehydro-3-deoxy-D-gluconate from pectin: step 4/5.</text>
</comment>
<accession>A0A4Y9RQR8</accession>
<dbReference type="GO" id="GO:0019698">
    <property type="term" value="P:D-galacturonate catabolic process"/>
    <property type="evidence" value="ECO:0007669"/>
    <property type="project" value="TreeGrafter"/>
</dbReference>
<dbReference type="EMBL" id="SPVH01000007">
    <property type="protein sequence ID" value="TFW11242.1"/>
    <property type="molecule type" value="Genomic_DNA"/>
</dbReference>
<dbReference type="RefSeq" id="WP_135196060.1">
    <property type="nucleotide sequence ID" value="NZ_SPVH01000007.1"/>
</dbReference>
<dbReference type="SUPFAM" id="SSF51182">
    <property type="entry name" value="RmlC-like cupins"/>
    <property type="match status" value="1"/>
</dbReference>
<organism evidence="8 9">
    <name type="scientific">Brevundimonas intermedia</name>
    <dbReference type="NCBI Taxonomy" id="74315"/>
    <lineage>
        <taxon>Bacteria</taxon>
        <taxon>Pseudomonadati</taxon>
        <taxon>Pseudomonadota</taxon>
        <taxon>Alphaproteobacteria</taxon>
        <taxon>Caulobacterales</taxon>
        <taxon>Caulobacteraceae</taxon>
        <taxon>Brevundimonas</taxon>
    </lineage>
</organism>
<dbReference type="GO" id="GO:0008697">
    <property type="term" value="F:4-deoxy-L-threo-5-hexosulose-uronate ketol-isomerase activity"/>
    <property type="evidence" value="ECO:0007669"/>
    <property type="project" value="UniProtKB-UniRule"/>
</dbReference>
<comment type="catalytic activity">
    <reaction evidence="1 7">
        <text>5-dehydro-4-deoxy-D-glucuronate = 3-deoxy-D-glycero-2,5-hexodiulosonate</text>
        <dbReference type="Rhea" id="RHEA:23896"/>
        <dbReference type="ChEBI" id="CHEBI:17117"/>
        <dbReference type="ChEBI" id="CHEBI:29071"/>
        <dbReference type="EC" id="5.3.1.17"/>
    </reaction>
</comment>
<name>A0A4Y9RQR8_9CAUL</name>
<dbReference type="InterPro" id="IPR007045">
    <property type="entry name" value="KduI"/>
</dbReference>
<dbReference type="UniPathway" id="UPA00545">
    <property type="reaction ID" value="UER00826"/>
</dbReference>
<feature type="binding site" evidence="7">
    <location>
        <position position="206"/>
    </location>
    <ligand>
        <name>Zn(2+)</name>
        <dbReference type="ChEBI" id="CHEBI:29105"/>
    </ligand>
</feature>
<dbReference type="InterPro" id="IPR027449">
    <property type="entry name" value="KduI_N"/>
</dbReference>
<dbReference type="Proteomes" id="UP000298216">
    <property type="component" value="Unassembled WGS sequence"/>
</dbReference>
<dbReference type="Gene3D" id="2.60.120.10">
    <property type="entry name" value="Jelly Rolls"/>
    <property type="match status" value="1"/>
</dbReference>
<evidence type="ECO:0000256" key="2">
    <source>
        <dbReference type="ARBA" id="ARBA00005148"/>
    </source>
</evidence>
<feature type="binding site" evidence="7">
    <location>
        <position position="199"/>
    </location>
    <ligand>
        <name>Zn(2+)</name>
        <dbReference type="ChEBI" id="CHEBI:29105"/>
    </ligand>
</feature>
<dbReference type="GO" id="GO:0008270">
    <property type="term" value="F:zinc ion binding"/>
    <property type="evidence" value="ECO:0007669"/>
    <property type="project" value="UniProtKB-UniRule"/>
</dbReference>
<dbReference type="EC" id="5.3.1.17" evidence="7"/>
<dbReference type="NCBIfam" id="NF002091">
    <property type="entry name" value="PRK00924.1"/>
    <property type="match status" value="1"/>
</dbReference>
<comment type="cofactor">
    <cofactor evidence="7">
        <name>Zn(2+)</name>
        <dbReference type="ChEBI" id="CHEBI:29105"/>
    </cofactor>
    <text evidence="7">Binds 1 zinc ion per subunit.</text>
</comment>
<keyword evidence="5 7" id="KW-0862">Zinc</keyword>
<dbReference type="AlphaFoldDB" id="A0A4Y9RQR8"/>
<evidence type="ECO:0000313" key="9">
    <source>
        <dbReference type="Proteomes" id="UP000298216"/>
    </source>
</evidence>
<dbReference type="InterPro" id="IPR014710">
    <property type="entry name" value="RmlC-like_jellyroll"/>
</dbReference>
<dbReference type="HAMAP" id="MF_00687">
    <property type="entry name" value="KduI"/>
    <property type="match status" value="1"/>
</dbReference>
<dbReference type="GO" id="GO:0042840">
    <property type="term" value="P:D-glucuronate catabolic process"/>
    <property type="evidence" value="ECO:0007669"/>
    <property type="project" value="TreeGrafter"/>
</dbReference>
<evidence type="ECO:0000256" key="5">
    <source>
        <dbReference type="ARBA" id="ARBA00022833"/>
    </source>
</evidence>
<dbReference type="CDD" id="cd20491">
    <property type="entry name" value="cupin_KduI_C"/>
    <property type="match status" value="1"/>
</dbReference>
<dbReference type="Pfam" id="PF04962">
    <property type="entry name" value="KduI"/>
    <property type="match status" value="1"/>
</dbReference>
<feature type="binding site" evidence="7">
    <location>
        <position position="201"/>
    </location>
    <ligand>
        <name>Zn(2+)</name>
        <dbReference type="ChEBI" id="CHEBI:29105"/>
    </ligand>
</feature>
<evidence type="ECO:0000256" key="6">
    <source>
        <dbReference type="ARBA" id="ARBA00023235"/>
    </source>
</evidence>
<comment type="similarity">
    <text evidence="3 7">Belongs to the KduI family.</text>
</comment>
<dbReference type="PANTHER" id="PTHR38461">
    <property type="entry name" value="4-DEOXY-L-THREO-5-HEXOSULOSE-URONATE KETOL-ISOMERASE"/>
    <property type="match status" value="1"/>
</dbReference>
<dbReference type="InterPro" id="IPR011051">
    <property type="entry name" value="RmlC_Cupin_sf"/>
</dbReference>
<dbReference type="CDD" id="cd20294">
    <property type="entry name" value="cupin_KduI_N"/>
    <property type="match status" value="1"/>
</dbReference>
<sequence>MYDKVYQATHPDMMDGASNQQLRDRYLIEGLFVSGQISLNYSHHERMIIGGATPAETALTLPTHSEPPSLAGAPFLQARELGVVNIGGAGSITVDGETIELGFRDGLYVPMGSSDVSFASKNPAEPAKFYLVATPAHARYDLTKISIDEAVPLEMGALETSNERTIYQYVVPAKVKSCQLLLGVTVLKPGSVWNTMPPHIHDRRSEAYLYFGLSEDDRVFHFMGEPDKSRHIVIADGEAVICPPWSIHTGAGTSNYTFIWGMGGENLDYTDMYKLDICQLK</sequence>
<evidence type="ECO:0000256" key="3">
    <source>
        <dbReference type="ARBA" id="ARBA00008086"/>
    </source>
</evidence>
<keyword evidence="4 7" id="KW-0479">Metal-binding</keyword>
<comment type="function">
    <text evidence="7">Catalyzes the isomerization of 5-dehydro-4-deoxy-D-glucuronate to 3-deoxy-D-glycero-2,5-hexodiulosonate.</text>
</comment>
<gene>
    <name evidence="7 8" type="primary">kduI</name>
    <name evidence="8" type="ORF">EGY25_14325</name>
</gene>
<protein>
    <recommendedName>
        <fullName evidence="7">4-deoxy-L-threo-5-hexosulose-uronate ketol-isomerase</fullName>
        <ecNumber evidence="7">5.3.1.17</ecNumber>
    </recommendedName>
    <alternativeName>
        <fullName evidence="7">5-keto-4-deoxyuronate isomerase</fullName>
    </alternativeName>
    <alternativeName>
        <fullName evidence="7">DKI isomerase</fullName>
    </alternativeName>
</protein>
<dbReference type="GO" id="GO:0045490">
    <property type="term" value="P:pectin catabolic process"/>
    <property type="evidence" value="ECO:0007669"/>
    <property type="project" value="UniProtKB-UniRule"/>
</dbReference>
<evidence type="ECO:0000313" key="8">
    <source>
        <dbReference type="EMBL" id="TFW11242.1"/>
    </source>
</evidence>
<dbReference type="PANTHER" id="PTHR38461:SF1">
    <property type="entry name" value="4-DEOXY-L-THREO-5-HEXOSULOSE-URONATE KETOL-ISOMERASE"/>
    <property type="match status" value="1"/>
</dbReference>
<dbReference type="OrthoDB" id="9770644at2"/>
<evidence type="ECO:0000256" key="1">
    <source>
        <dbReference type="ARBA" id="ARBA00000552"/>
    </source>
</evidence>
<dbReference type="Gene3D" id="2.60.120.520">
    <property type="entry name" value="pectin degrading enzyme 5-keto 4- deoxyuronate isomerase, domain 1"/>
    <property type="match status" value="1"/>
</dbReference>
<keyword evidence="9" id="KW-1185">Reference proteome</keyword>
<reference evidence="8 9" key="1">
    <citation type="submission" date="2019-03" db="EMBL/GenBank/DDBJ databases">
        <title>Draft genome of Brevundimonas sp. a heavy metal resistant soil bacteria.</title>
        <authorList>
            <person name="Soto J."/>
        </authorList>
    </citation>
    <scope>NUCLEOTIDE SEQUENCE [LARGE SCALE GENOMIC DNA]</scope>
    <source>
        <strain evidence="8 9">B-10</strain>
    </source>
</reference>
<dbReference type="PIRSF" id="PIRSF006625">
    <property type="entry name" value="KduI"/>
    <property type="match status" value="1"/>
</dbReference>
<keyword evidence="6 7" id="KW-0413">Isomerase</keyword>
<evidence type="ECO:0000256" key="4">
    <source>
        <dbReference type="ARBA" id="ARBA00022723"/>
    </source>
</evidence>
<proteinExistence type="inferred from homology"/>
<evidence type="ECO:0000256" key="7">
    <source>
        <dbReference type="HAMAP-Rule" id="MF_00687"/>
    </source>
</evidence>